<name>A0A5B7EI03_PORTR</name>
<comment type="caution">
    <text evidence="2">The sequence shown here is derived from an EMBL/GenBank/DDBJ whole genome shotgun (WGS) entry which is preliminary data.</text>
</comment>
<accession>A0A5B7EI03</accession>
<feature type="region of interest" description="Disordered" evidence="1">
    <location>
        <begin position="1"/>
        <end position="155"/>
    </location>
</feature>
<feature type="compositionally biased region" description="Basic and acidic residues" evidence="1">
    <location>
        <begin position="77"/>
        <end position="108"/>
    </location>
</feature>
<gene>
    <name evidence="2" type="ORF">E2C01_026137</name>
</gene>
<proteinExistence type="predicted"/>
<organism evidence="2 3">
    <name type="scientific">Portunus trituberculatus</name>
    <name type="common">Swimming crab</name>
    <name type="synonym">Neptunus trituberculatus</name>
    <dbReference type="NCBI Taxonomy" id="210409"/>
    <lineage>
        <taxon>Eukaryota</taxon>
        <taxon>Metazoa</taxon>
        <taxon>Ecdysozoa</taxon>
        <taxon>Arthropoda</taxon>
        <taxon>Crustacea</taxon>
        <taxon>Multicrustacea</taxon>
        <taxon>Malacostraca</taxon>
        <taxon>Eumalacostraca</taxon>
        <taxon>Eucarida</taxon>
        <taxon>Decapoda</taxon>
        <taxon>Pleocyemata</taxon>
        <taxon>Brachyura</taxon>
        <taxon>Eubrachyura</taxon>
        <taxon>Portunoidea</taxon>
        <taxon>Portunidae</taxon>
        <taxon>Portuninae</taxon>
        <taxon>Portunus</taxon>
    </lineage>
</organism>
<evidence type="ECO:0000256" key="1">
    <source>
        <dbReference type="SAM" id="MobiDB-lite"/>
    </source>
</evidence>
<dbReference type="EMBL" id="VSRR010002700">
    <property type="protein sequence ID" value="MPC32806.1"/>
    <property type="molecule type" value="Genomic_DNA"/>
</dbReference>
<evidence type="ECO:0000313" key="3">
    <source>
        <dbReference type="Proteomes" id="UP000324222"/>
    </source>
</evidence>
<dbReference type="OrthoDB" id="6380664at2759"/>
<sequence>MALKKGNRHITFDDDENFEDPPALDPVGRDSDEAALEEDAEDSDSDSDAAPEEATISAGKEDAQLREDLVKSAVSKRRQEIREKRKEQHEKNKLQQEEKRKRLEERRLPQSLLEAAATEQKMKALEREQRPPTKKKKLEKFNESDGEDDGSVENVDEDGFITIDTGVKVRTLTQEVKKYTDITQRAADFRKNALYGRNTKRMHTSQLREMKEKQRKSGKAVFATLKT</sequence>
<evidence type="ECO:0008006" key="4">
    <source>
        <dbReference type="Google" id="ProtNLM"/>
    </source>
</evidence>
<feature type="region of interest" description="Disordered" evidence="1">
    <location>
        <begin position="196"/>
        <end position="227"/>
    </location>
</feature>
<dbReference type="Proteomes" id="UP000324222">
    <property type="component" value="Unassembled WGS sequence"/>
</dbReference>
<protein>
    <recommendedName>
        <fullName evidence="4">Nucleolar protein 7</fullName>
    </recommendedName>
</protein>
<feature type="compositionally biased region" description="Acidic residues" evidence="1">
    <location>
        <begin position="144"/>
        <end position="155"/>
    </location>
</feature>
<dbReference type="AlphaFoldDB" id="A0A5B7EI03"/>
<feature type="compositionally biased region" description="Basic and acidic residues" evidence="1">
    <location>
        <begin position="120"/>
        <end position="131"/>
    </location>
</feature>
<reference evidence="2 3" key="1">
    <citation type="submission" date="2019-05" db="EMBL/GenBank/DDBJ databases">
        <title>Another draft genome of Portunus trituberculatus and its Hox gene families provides insights of decapod evolution.</title>
        <authorList>
            <person name="Jeong J.-H."/>
            <person name="Song I."/>
            <person name="Kim S."/>
            <person name="Choi T."/>
            <person name="Kim D."/>
            <person name="Ryu S."/>
            <person name="Kim W."/>
        </authorList>
    </citation>
    <scope>NUCLEOTIDE SEQUENCE [LARGE SCALE GENOMIC DNA]</scope>
    <source>
        <tissue evidence="2">Muscle</tissue>
    </source>
</reference>
<keyword evidence="3" id="KW-1185">Reference proteome</keyword>
<feature type="compositionally biased region" description="Acidic residues" evidence="1">
    <location>
        <begin position="33"/>
        <end position="51"/>
    </location>
</feature>
<evidence type="ECO:0000313" key="2">
    <source>
        <dbReference type="EMBL" id="MPC32806.1"/>
    </source>
</evidence>
<feature type="compositionally biased region" description="Basic and acidic residues" evidence="1">
    <location>
        <begin position="59"/>
        <end position="70"/>
    </location>
</feature>